<name>A0AAE8BEH5_9CAUD</name>
<dbReference type="Proteomes" id="UP000828443">
    <property type="component" value="Segment"/>
</dbReference>
<dbReference type="EMBL" id="MZ348422">
    <property type="protein sequence ID" value="QYN80060.1"/>
    <property type="molecule type" value="Genomic_DNA"/>
</dbReference>
<organism evidence="1 2">
    <name type="scientific">Kosakonia phage Kc263</name>
    <dbReference type="NCBI Taxonomy" id="2863194"/>
    <lineage>
        <taxon>Viruses</taxon>
        <taxon>Duplodnaviria</taxon>
        <taxon>Heunggongvirae</taxon>
        <taxon>Uroviricota</taxon>
        <taxon>Caudoviricetes</taxon>
        <taxon>Chimalliviridae</taxon>
        <taxon>Branisovskavirus</taxon>
        <taxon>Branisovskavirus Kc263</taxon>
    </lineage>
</organism>
<dbReference type="GeneID" id="77953237"/>
<sequence length="182" mass="21055">MKLLEFRLATKENTTDYTTVEKYLAKRDKSVIVPVSEIIEKDFLAELRIEYETDTCGIGNIDIASYDVQTLMQWVKENNPELYELIPPFRIDQFEEIAKLCKAGSYLDYNVIDETSDRGTVLDCETEPDDFVPERCSVEESLEMIKANGSYCTIQCYPHTPIGFWVYYGIDFQSLLDHVVED</sequence>
<evidence type="ECO:0000313" key="1">
    <source>
        <dbReference type="EMBL" id="QYN80060.1"/>
    </source>
</evidence>
<protein>
    <submittedName>
        <fullName evidence="1">Uncharacterized protein</fullName>
    </submittedName>
</protein>
<reference evidence="1" key="1">
    <citation type="journal article" date="2021" name="Viruses">
        <title>Novel Viruses That Lyse Plant and Human Strains of Kosakonia cowanii.</title>
        <authorList>
            <person name="Petrzik K."/>
            <person name="Brazdova S."/>
            <person name="Krawczyk K."/>
        </authorList>
    </citation>
    <scope>NUCLEOTIDE SEQUENCE</scope>
</reference>
<proteinExistence type="predicted"/>
<accession>A0AAE8BEH5</accession>
<evidence type="ECO:0000313" key="2">
    <source>
        <dbReference type="Proteomes" id="UP000828443"/>
    </source>
</evidence>
<keyword evidence="2" id="KW-1185">Reference proteome</keyword>
<dbReference type="RefSeq" id="YP_010676872.1">
    <property type="nucleotide sequence ID" value="NC_071015.1"/>
</dbReference>
<dbReference type="KEGG" id="vg:77953237"/>